<proteinExistence type="predicted"/>
<organism evidence="3 4">
    <name type="scientific">Cylindrobasidium torrendii FP15055 ss-10</name>
    <dbReference type="NCBI Taxonomy" id="1314674"/>
    <lineage>
        <taxon>Eukaryota</taxon>
        <taxon>Fungi</taxon>
        <taxon>Dikarya</taxon>
        <taxon>Basidiomycota</taxon>
        <taxon>Agaricomycotina</taxon>
        <taxon>Agaricomycetes</taxon>
        <taxon>Agaricomycetidae</taxon>
        <taxon>Agaricales</taxon>
        <taxon>Marasmiineae</taxon>
        <taxon>Physalacriaceae</taxon>
        <taxon>Cylindrobasidium</taxon>
    </lineage>
</organism>
<evidence type="ECO:0000256" key="1">
    <source>
        <dbReference type="SAM" id="MobiDB-lite"/>
    </source>
</evidence>
<gene>
    <name evidence="3" type="ORF">CYLTODRAFT_424904</name>
</gene>
<dbReference type="InterPro" id="IPR046347">
    <property type="entry name" value="bZIP_sf"/>
</dbReference>
<dbReference type="CDD" id="cd14686">
    <property type="entry name" value="bZIP"/>
    <property type="match status" value="1"/>
</dbReference>
<dbReference type="GO" id="GO:0003700">
    <property type="term" value="F:DNA-binding transcription factor activity"/>
    <property type="evidence" value="ECO:0007669"/>
    <property type="project" value="InterPro"/>
</dbReference>
<sequence>MSIEYHDFLRLIASLDPENMGTNPMIKSTTNGVDGALATLHGHPGDVSHPGIPYQPYGILDGALLGDEDVKYNLSDDAIFSCTASPENTASHAPVQKRVRVQTRKEQNKASARKTRERRKAAATALEERLTANKLALAEVERSNVELLKGIEFAKGRVQAYTAALQPQ</sequence>
<evidence type="ECO:0000259" key="2">
    <source>
        <dbReference type="PROSITE" id="PS00036"/>
    </source>
</evidence>
<protein>
    <recommendedName>
        <fullName evidence="2">BZIP domain-containing protein</fullName>
    </recommendedName>
</protein>
<evidence type="ECO:0000313" key="4">
    <source>
        <dbReference type="Proteomes" id="UP000054007"/>
    </source>
</evidence>
<accession>A0A0D7B2H9</accession>
<reference evidence="3 4" key="1">
    <citation type="journal article" date="2015" name="Fungal Genet. Biol.">
        <title>Evolution of novel wood decay mechanisms in Agaricales revealed by the genome sequences of Fistulina hepatica and Cylindrobasidium torrendii.</title>
        <authorList>
            <person name="Floudas D."/>
            <person name="Held B.W."/>
            <person name="Riley R."/>
            <person name="Nagy L.G."/>
            <person name="Koehler G."/>
            <person name="Ransdell A.S."/>
            <person name="Younus H."/>
            <person name="Chow J."/>
            <person name="Chiniquy J."/>
            <person name="Lipzen A."/>
            <person name="Tritt A."/>
            <person name="Sun H."/>
            <person name="Haridas S."/>
            <person name="LaButti K."/>
            <person name="Ohm R.A."/>
            <person name="Kues U."/>
            <person name="Blanchette R.A."/>
            <person name="Grigoriev I.V."/>
            <person name="Minto R.E."/>
            <person name="Hibbett D.S."/>
        </authorList>
    </citation>
    <scope>NUCLEOTIDE SEQUENCE [LARGE SCALE GENOMIC DNA]</scope>
    <source>
        <strain evidence="3 4">FP15055 ss-10</strain>
    </source>
</reference>
<dbReference type="Proteomes" id="UP000054007">
    <property type="component" value="Unassembled WGS sequence"/>
</dbReference>
<feature type="domain" description="BZIP" evidence="2">
    <location>
        <begin position="104"/>
        <end position="118"/>
    </location>
</feature>
<dbReference type="SUPFAM" id="SSF57959">
    <property type="entry name" value="Leucine zipper domain"/>
    <property type="match status" value="1"/>
</dbReference>
<dbReference type="InterPro" id="IPR004827">
    <property type="entry name" value="bZIP"/>
</dbReference>
<dbReference type="EMBL" id="KN880618">
    <property type="protein sequence ID" value="KIY64803.1"/>
    <property type="molecule type" value="Genomic_DNA"/>
</dbReference>
<evidence type="ECO:0000313" key="3">
    <source>
        <dbReference type="EMBL" id="KIY64803.1"/>
    </source>
</evidence>
<feature type="region of interest" description="Disordered" evidence="1">
    <location>
        <begin position="85"/>
        <end position="118"/>
    </location>
</feature>
<dbReference type="PROSITE" id="PS00036">
    <property type="entry name" value="BZIP_BASIC"/>
    <property type="match status" value="1"/>
</dbReference>
<dbReference type="AlphaFoldDB" id="A0A0D7B2H9"/>
<name>A0A0D7B2H9_9AGAR</name>
<keyword evidence="4" id="KW-1185">Reference proteome</keyword>